<name>A0A9Q7UZK6_9BURK</name>
<gene>
    <name evidence="1" type="ORF">CBM2636_MP20466</name>
</gene>
<proteinExistence type="predicted"/>
<reference evidence="1 2" key="1">
    <citation type="submission" date="2018-01" db="EMBL/GenBank/DDBJ databases">
        <authorList>
            <person name="Clerissi C."/>
        </authorList>
    </citation>
    <scope>NUCLEOTIDE SEQUENCE [LARGE SCALE GENOMIC DNA]</scope>
    <source>
        <strain evidence="1">Cupriavidus taiwanensis SWF 66322</strain>
        <plasmid evidence="2">cbm2636_mp</plasmid>
    </source>
</reference>
<geneLocation type="plasmid" evidence="2">
    <name>cbm2636_mp</name>
</geneLocation>
<evidence type="ECO:0000313" key="1">
    <source>
        <dbReference type="EMBL" id="SPD67616.1"/>
    </source>
</evidence>
<dbReference type="EMBL" id="LT984814">
    <property type="protein sequence ID" value="SPD67616.1"/>
    <property type="molecule type" value="Genomic_DNA"/>
</dbReference>
<protein>
    <submittedName>
        <fullName evidence="1">Uncharacterized protein</fullName>
    </submittedName>
</protein>
<dbReference type="AlphaFoldDB" id="A0A9Q7UZK6"/>
<dbReference type="Proteomes" id="UP000254259">
    <property type="component" value="Plasmid CBM2636_mp"/>
</dbReference>
<accession>A0A9Q7UZK6</accession>
<evidence type="ECO:0000313" key="2">
    <source>
        <dbReference type="Proteomes" id="UP000254259"/>
    </source>
</evidence>
<keyword evidence="1" id="KW-0614">Plasmid</keyword>
<organism evidence="1 2">
    <name type="scientific">Cupriavidus taiwanensis</name>
    <dbReference type="NCBI Taxonomy" id="164546"/>
    <lineage>
        <taxon>Bacteria</taxon>
        <taxon>Pseudomonadati</taxon>
        <taxon>Pseudomonadota</taxon>
        <taxon>Betaproteobacteria</taxon>
        <taxon>Burkholderiales</taxon>
        <taxon>Burkholderiaceae</taxon>
        <taxon>Cupriavidus</taxon>
    </lineage>
</organism>
<sequence length="101" mass="11187">MRPAKSGSAAKRARMSKADSTAFDLIGVARHHRINLIIVLTFENTQGIQHVCSPAEPIFSIRNYRSHHTARIGSRHLKNAGALQNLGEWTDIQERDGAAGW</sequence>